<evidence type="ECO:0000313" key="1">
    <source>
        <dbReference type="EMBL" id="GKT32410.1"/>
    </source>
</evidence>
<proteinExistence type="predicted"/>
<organism evidence="1 2">
    <name type="scientific">Aduncisulcus paluster</name>
    <dbReference type="NCBI Taxonomy" id="2918883"/>
    <lineage>
        <taxon>Eukaryota</taxon>
        <taxon>Metamonada</taxon>
        <taxon>Carpediemonas-like organisms</taxon>
        <taxon>Aduncisulcus</taxon>
    </lineage>
</organism>
<dbReference type="InterPro" id="IPR036866">
    <property type="entry name" value="RibonucZ/Hydroxyglut_hydro"/>
</dbReference>
<evidence type="ECO:0000313" key="2">
    <source>
        <dbReference type="Proteomes" id="UP001057375"/>
    </source>
</evidence>
<gene>
    <name evidence="1" type="ORF">ADUPG1_006578</name>
</gene>
<protein>
    <submittedName>
        <fullName evidence="1">Uncharacterized protein</fullName>
    </submittedName>
</protein>
<keyword evidence="2" id="KW-1185">Reference proteome</keyword>
<sequence>MSEEIDVKEVAVSVRNMDIQKSDEKSTISHFLASIAAVTTEDTIQLNHTVRKNLDDKYLQHVKISLFDRNPYSLGSYYEFFQSLFSGITIQSASFDKYLCFYHSILSLMDITKPGSEDKLSSAELQKIVINYALKSHEKLGIKSPDAVFKLLSRLFQGFAENEEIWACSMLLKTPIVVFTNFDRKLTVDWFNPQFRGDDESGDNSLFLYLEGNHFSPIFVPISSTSDGSGMHPQRKQLLQFVDKYYYYTCINGEHEFEHIDNPLPESTSQPIAEGQADKVSNSVMELEELISTMKVEDLDNSTSTYNSSLVVKSKEKENGKTSSTLSSFLDSQKSTHFDFDKKRKIGKDSIILESKKLQSNIEIAYVMTGETRYYAFYIIKYRDYAAIIDSGFGADISKKLTTETILKKYLENVKYLEYYETHDHFDHSYFRACINELLEGKNGRKIVHTKYELDPESHKAFVISTCQQQGFLYHEKFDGAKFNEAITKLSKKPTKKRCSIGDCFSVLKRSKIDDDTFYCPFDITLFIPGPHEKEPEMNENSIGILFSMDHKGINSQDFIKTISRVDIGVLSLDLESKSHHETISPQTQPFTAFFTGDLCHTGGVISVPSGMTSEDKKSSDFVEDWKSFSRYEVFRGIRQRGAVELKIILTNHKFLNISEDQQERSLELGNELDHALCQFPVVVYVQNCHTTTHKIYSFRNGRVGNLNYYFCDVLNLLNQFFVPILGFKKIDEDEFVSNNDKKAFSEMKLILEFFDRVYSGEVVGFEVK</sequence>
<name>A0ABQ5KNA7_9EUKA</name>
<accession>A0ABQ5KNA7</accession>
<dbReference type="Proteomes" id="UP001057375">
    <property type="component" value="Unassembled WGS sequence"/>
</dbReference>
<comment type="caution">
    <text evidence="1">The sequence shown here is derived from an EMBL/GenBank/DDBJ whole genome shotgun (WGS) entry which is preliminary data.</text>
</comment>
<dbReference type="EMBL" id="BQXS01009983">
    <property type="protein sequence ID" value="GKT32410.1"/>
    <property type="molecule type" value="Genomic_DNA"/>
</dbReference>
<reference evidence="1" key="1">
    <citation type="submission" date="2022-03" db="EMBL/GenBank/DDBJ databases">
        <title>Draft genome sequence of Aduncisulcus paluster, a free-living microaerophilic Fornicata.</title>
        <authorList>
            <person name="Yuyama I."/>
            <person name="Kume K."/>
            <person name="Tamura T."/>
            <person name="Inagaki Y."/>
            <person name="Hashimoto T."/>
        </authorList>
    </citation>
    <scope>NUCLEOTIDE SEQUENCE</scope>
    <source>
        <strain evidence="1">NY0171</strain>
    </source>
</reference>
<dbReference type="SUPFAM" id="SSF56281">
    <property type="entry name" value="Metallo-hydrolase/oxidoreductase"/>
    <property type="match status" value="1"/>
</dbReference>